<dbReference type="PIRSF" id="PIRSF020634">
    <property type="entry name" value="TerY_vWA"/>
    <property type="match status" value="1"/>
</dbReference>
<protein>
    <recommendedName>
        <fullName evidence="1">VWFA domain-containing protein</fullName>
    </recommendedName>
</protein>
<dbReference type="SMART" id="SM00327">
    <property type="entry name" value="VWA"/>
    <property type="match status" value="1"/>
</dbReference>
<gene>
    <name evidence="2" type="ORF">A5481_19280</name>
</gene>
<dbReference type="InterPro" id="IPR002035">
    <property type="entry name" value="VWF_A"/>
</dbReference>
<dbReference type="Proteomes" id="UP000078316">
    <property type="component" value="Unassembled WGS sequence"/>
</dbReference>
<name>A0A179S6D0_9HYPH</name>
<dbReference type="InterPro" id="IPR011392">
    <property type="entry name" value="Tellurite-R_TerY"/>
</dbReference>
<feature type="domain" description="VWFA" evidence="1">
    <location>
        <begin position="22"/>
        <end position="200"/>
    </location>
</feature>
<dbReference type="AlphaFoldDB" id="A0A179S6D0"/>
<dbReference type="Pfam" id="PF00092">
    <property type="entry name" value="VWA"/>
    <property type="match status" value="1"/>
</dbReference>
<dbReference type="SUPFAM" id="SSF53300">
    <property type="entry name" value="vWA-like"/>
    <property type="match status" value="1"/>
</dbReference>
<proteinExistence type="predicted"/>
<evidence type="ECO:0000259" key="1">
    <source>
        <dbReference type="PROSITE" id="PS50234"/>
    </source>
</evidence>
<reference evidence="2 3" key="1">
    <citation type="submission" date="2016-04" db="EMBL/GenBank/DDBJ databases">
        <authorList>
            <person name="Evans L.H."/>
            <person name="Alamgir A."/>
            <person name="Owens N."/>
            <person name="Weber N.D."/>
            <person name="Virtaneva K."/>
            <person name="Barbian K."/>
            <person name="Babar A."/>
            <person name="Rosenke K."/>
        </authorList>
    </citation>
    <scope>NUCLEOTIDE SEQUENCE [LARGE SCALE GENOMIC DNA]</scope>
    <source>
        <strain evidence="2 3">PMB02</strain>
    </source>
</reference>
<dbReference type="STRING" id="427683.A5481_19280"/>
<comment type="caution">
    <text evidence="2">The sequence shown here is derived from an EMBL/GenBank/DDBJ whole genome shotgun (WGS) entry which is preliminary data.</text>
</comment>
<dbReference type="Gene3D" id="3.40.50.410">
    <property type="entry name" value="von Willebrand factor, type A domain"/>
    <property type="match status" value="1"/>
</dbReference>
<organism evidence="2 3">
    <name type="scientific">Methylobacterium platani</name>
    <dbReference type="NCBI Taxonomy" id="427683"/>
    <lineage>
        <taxon>Bacteria</taxon>
        <taxon>Pseudomonadati</taxon>
        <taxon>Pseudomonadota</taxon>
        <taxon>Alphaproteobacteria</taxon>
        <taxon>Hyphomicrobiales</taxon>
        <taxon>Methylobacteriaceae</taxon>
        <taxon>Methylobacterium</taxon>
    </lineage>
</organism>
<evidence type="ECO:0000313" key="3">
    <source>
        <dbReference type="Proteomes" id="UP000078316"/>
    </source>
</evidence>
<sequence>MSYDQRPFGNAEFAENPENRCPVVLLLDNSASMRGRPMNELNTGLQVFRDELFADTLAAKRVDVAVVTFGPVKVEIDFVGAQHFHAPTLSTAADTPMGAAVEQALSLLRARKDAYKSNGIGYYRPWVFLITDGGPTDSISRAAQLVREGEEAKAFMFFAVGVEGANFDTLRQLSVREPLKLDGLRFRDLFKWLSASLSTVSKSRIDEAPALANPTGPSGWAVAG</sequence>
<dbReference type="PROSITE" id="PS50234">
    <property type="entry name" value="VWFA"/>
    <property type="match status" value="1"/>
</dbReference>
<dbReference type="InterPro" id="IPR036465">
    <property type="entry name" value="vWFA_dom_sf"/>
</dbReference>
<accession>A0A179S6D0</accession>
<dbReference type="EMBL" id="LWHQ01000038">
    <property type="protein sequence ID" value="OAS22613.1"/>
    <property type="molecule type" value="Genomic_DNA"/>
</dbReference>
<evidence type="ECO:0000313" key="2">
    <source>
        <dbReference type="EMBL" id="OAS22613.1"/>
    </source>
</evidence>